<reference evidence="3" key="2">
    <citation type="submission" date="2020-11" db="EMBL/GenBank/DDBJ databases">
        <authorList>
            <person name="McCartney M.A."/>
            <person name="Auch B."/>
            <person name="Kono T."/>
            <person name="Mallez S."/>
            <person name="Becker A."/>
            <person name="Gohl D.M."/>
            <person name="Silverstein K.A.T."/>
            <person name="Koren S."/>
            <person name="Bechman K.B."/>
            <person name="Herman A."/>
            <person name="Abrahante J.E."/>
            <person name="Garbe J."/>
        </authorList>
    </citation>
    <scope>NUCLEOTIDE SEQUENCE</scope>
    <source>
        <strain evidence="3">Duluth1</strain>
        <tissue evidence="3">Whole animal</tissue>
    </source>
</reference>
<feature type="compositionally biased region" description="Basic and acidic residues" evidence="2">
    <location>
        <begin position="220"/>
        <end position="243"/>
    </location>
</feature>
<dbReference type="EMBL" id="JAIWYP010000002">
    <property type="protein sequence ID" value="KAH3873035.1"/>
    <property type="molecule type" value="Genomic_DNA"/>
</dbReference>
<feature type="coiled-coil region" evidence="1">
    <location>
        <begin position="29"/>
        <end position="213"/>
    </location>
</feature>
<dbReference type="Proteomes" id="UP000828390">
    <property type="component" value="Unassembled WGS sequence"/>
</dbReference>
<organism evidence="3 4">
    <name type="scientific">Dreissena polymorpha</name>
    <name type="common">Zebra mussel</name>
    <name type="synonym">Mytilus polymorpha</name>
    <dbReference type="NCBI Taxonomy" id="45954"/>
    <lineage>
        <taxon>Eukaryota</taxon>
        <taxon>Metazoa</taxon>
        <taxon>Spiralia</taxon>
        <taxon>Lophotrochozoa</taxon>
        <taxon>Mollusca</taxon>
        <taxon>Bivalvia</taxon>
        <taxon>Autobranchia</taxon>
        <taxon>Heteroconchia</taxon>
        <taxon>Euheterodonta</taxon>
        <taxon>Imparidentia</taxon>
        <taxon>Neoheterodontei</taxon>
        <taxon>Myida</taxon>
        <taxon>Dreissenoidea</taxon>
        <taxon>Dreissenidae</taxon>
        <taxon>Dreissena</taxon>
    </lineage>
</organism>
<sequence>MATGSDMSITDSSSYLQVNGSNVCENDDLWTLRKRIEKLNNELKKVKSEVEFFREEEDKLKKKTRQQLTEKENETTALRYALGQKEKDNEKMKRKLNAYSGELVAKDIALEENHNRIETLEKKLEELEAELANVKRNKRIPSADRNYQEQQKELRLTRKELETLKAKEKELYEKLHAKDVQIAAIVGETHEKVSKLEGKLDGLASELKEQLNEVLGLMRPKVEPRDTQQTKQEDQKSKREPWKYGKPKYCRR</sequence>
<feature type="region of interest" description="Disordered" evidence="2">
    <location>
        <begin position="217"/>
        <end position="252"/>
    </location>
</feature>
<reference evidence="3" key="1">
    <citation type="journal article" date="2019" name="bioRxiv">
        <title>The Genome of the Zebra Mussel, Dreissena polymorpha: A Resource for Invasive Species Research.</title>
        <authorList>
            <person name="McCartney M.A."/>
            <person name="Auch B."/>
            <person name="Kono T."/>
            <person name="Mallez S."/>
            <person name="Zhang Y."/>
            <person name="Obille A."/>
            <person name="Becker A."/>
            <person name="Abrahante J.E."/>
            <person name="Garbe J."/>
            <person name="Badalamenti J.P."/>
            <person name="Herman A."/>
            <person name="Mangelson H."/>
            <person name="Liachko I."/>
            <person name="Sullivan S."/>
            <person name="Sone E.D."/>
            <person name="Koren S."/>
            <person name="Silverstein K.A.T."/>
            <person name="Beckman K.B."/>
            <person name="Gohl D.M."/>
        </authorList>
    </citation>
    <scope>NUCLEOTIDE SEQUENCE</scope>
    <source>
        <strain evidence="3">Duluth1</strain>
        <tissue evidence="3">Whole animal</tissue>
    </source>
</reference>
<gene>
    <name evidence="3" type="ORF">DPMN_036260</name>
</gene>
<evidence type="ECO:0000256" key="1">
    <source>
        <dbReference type="SAM" id="Coils"/>
    </source>
</evidence>
<keyword evidence="1" id="KW-0175">Coiled coil</keyword>
<proteinExistence type="predicted"/>
<keyword evidence="4" id="KW-1185">Reference proteome</keyword>
<evidence type="ECO:0000313" key="3">
    <source>
        <dbReference type="EMBL" id="KAH3873035.1"/>
    </source>
</evidence>
<protein>
    <submittedName>
        <fullName evidence="3">Uncharacterized protein</fullName>
    </submittedName>
</protein>
<evidence type="ECO:0000313" key="4">
    <source>
        <dbReference type="Proteomes" id="UP000828390"/>
    </source>
</evidence>
<comment type="caution">
    <text evidence="3">The sequence shown here is derived from an EMBL/GenBank/DDBJ whole genome shotgun (WGS) entry which is preliminary data.</text>
</comment>
<feature type="region of interest" description="Disordered" evidence="2">
    <location>
        <begin position="1"/>
        <end position="20"/>
    </location>
</feature>
<dbReference type="AlphaFoldDB" id="A0A9D4M942"/>
<evidence type="ECO:0000256" key="2">
    <source>
        <dbReference type="SAM" id="MobiDB-lite"/>
    </source>
</evidence>
<name>A0A9D4M942_DREPO</name>
<dbReference type="SUPFAM" id="SSF57997">
    <property type="entry name" value="Tropomyosin"/>
    <property type="match status" value="1"/>
</dbReference>
<accession>A0A9D4M942</accession>